<sequence>MRLKELQAAEFKRFSHLTVTDIPETARLIVLAGPNGVGKSSFFDALRTWHWQHGSVGFSWDETYYVKAQEFEDLANSEVRNKAQNVQLTMHDEFRSGIDDARKRVYVRSAFRSEPDFNVSSFSRPQSPLETVRVNRLIDTDASISENYRRLIIKTIDGVFDDEISDATTKAEIRSRIIGRVADSMLRVFPDLVLTGVGDPMDQGSFYFQKGKAKKFLYKNVSAGEKAVFDLLLDMIIKREYFDDTLWCIDEPEVHLNTRIQGKLLGELLTQLPERSQLVIATHSIGFMAKARELEQDRPGEVVFLDFDRQDFDRPVVLRPIVLDRDFWARTLDVALGDLAPLVAPEQIVLCEGRPIKQGELSTKAEFDAKCYRAIFGKSYPDTDFISVGNSDDVSRDKLELGRSIQAIISGTKVIRVVDRDYMNDADVEEYETRGVNVLSRRNVESYLLDDEMITALCVHANRPELGPQAVAIKNEEVSKSVQRGNDSDDLKSPAGSIYIRLKKLLQIDRPGRTWESFCTQTLAPLMTKGMSVYKELEDSIFKSRS</sequence>
<evidence type="ECO:0000313" key="3">
    <source>
        <dbReference type="Proteomes" id="UP000031364"/>
    </source>
</evidence>
<dbReference type="InterPro" id="IPR003959">
    <property type="entry name" value="ATPase_AAA_core"/>
</dbReference>
<dbReference type="Pfam" id="PF13304">
    <property type="entry name" value="AAA_21"/>
    <property type="match status" value="1"/>
</dbReference>
<evidence type="ECO:0000259" key="1">
    <source>
        <dbReference type="Pfam" id="PF13304"/>
    </source>
</evidence>
<organism evidence="2 3">
    <name type="scientific">Nocardia vulneris</name>
    <dbReference type="NCBI Taxonomy" id="1141657"/>
    <lineage>
        <taxon>Bacteria</taxon>
        <taxon>Bacillati</taxon>
        <taxon>Actinomycetota</taxon>
        <taxon>Actinomycetes</taxon>
        <taxon>Mycobacteriales</taxon>
        <taxon>Nocardiaceae</taxon>
        <taxon>Nocardia</taxon>
    </lineage>
</organism>
<reference evidence="2 3" key="1">
    <citation type="journal article" date="2014" name="Int. J. Syst. Evol. Microbiol.">
        <title>Nocardia vulneris sp. nov., isolated from wounds of human patients in North America.</title>
        <authorList>
            <person name="Lasker B.A."/>
            <person name="Bell M."/>
            <person name="Klenk H.P."/>
            <person name="Sproer C."/>
            <person name="Schumann C."/>
            <person name="Schumann P."/>
            <person name="Brown J.M."/>
        </authorList>
    </citation>
    <scope>NUCLEOTIDE SEQUENCE [LARGE SCALE GENOMIC DNA]</scope>
    <source>
        <strain evidence="2 3">W9851</strain>
    </source>
</reference>
<evidence type="ECO:0000313" key="2">
    <source>
        <dbReference type="EMBL" id="KIA60379.1"/>
    </source>
</evidence>
<proteinExistence type="predicted"/>
<dbReference type="EMBL" id="JNFP01000070">
    <property type="protein sequence ID" value="KIA60379.1"/>
    <property type="molecule type" value="Genomic_DNA"/>
</dbReference>
<dbReference type="Proteomes" id="UP000031364">
    <property type="component" value="Unassembled WGS sequence"/>
</dbReference>
<dbReference type="InterPro" id="IPR051396">
    <property type="entry name" value="Bact_Antivir_Def_Nuclease"/>
</dbReference>
<keyword evidence="3" id="KW-1185">Reference proteome</keyword>
<accession>A0ABR4Z5Q5</accession>
<gene>
    <name evidence="2" type="ORF">FG87_37185</name>
</gene>
<comment type="caution">
    <text evidence="2">The sequence shown here is derived from an EMBL/GenBank/DDBJ whole genome shotgun (WGS) entry which is preliminary data.</text>
</comment>
<name>A0ABR4Z5Q5_9NOCA</name>
<dbReference type="Gene3D" id="3.40.50.300">
    <property type="entry name" value="P-loop containing nucleotide triphosphate hydrolases"/>
    <property type="match status" value="1"/>
</dbReference>
<protein>
    <recommendedName>
        <fullName evidence="1">ATPase AAA-type core domain-containing protein</fullName>
    </recommendedName>
</protein>
<feature type="domain" description="ATPase AAA-type core" evidence="1">
    <location>
        <begin position="28"/>
        <end position="288"/>
    </location>
</feature>
<dbReference type="PANTHER" id="PTHR43581:SF2">
    <property type="entry name" value="EXCINUCLEASE ATPASE SUBUNIT"/>
    <property type="match status" value="1"/>
</dbReference>
<dbReference type="RefSeq" id="WP_043680391.1">
    <property type="nucleotide sequence ID" value="NZ_BDCI01000023.1"/>
</dbReference>
<dbReference type="InterPro" id="IPR027417">
    <property type="entry name" value="P-loop_NTPase"/>
</dbReference>
<dbReference type="SUPFAM" id="SSF52540">
    <property type="entry name" value="P-loop containing nucleoside triphosphate hydrolases"/>
    <property type="match status" value="1"/>
</dbReference>
<dbReference type="PANTHER" id="PTHR43581">
    <property type="entry name" value="ATP/GTP PHOSPHATASE"/>
    <property type="match status" value="1"/>
</dbReference>